<dbReference type="RefSeq" id="WP_203002236.1">
    <property type="nucleotide sequence ID" value="NZ_JADWYU010000246.1"/>
</dbReference>
<reference evidence="1" key="1">
    <citation type="submission" date="2020-12" db="EMBL/GenBank/DDBJ databases">
        <title>Genomic characterization of non-nitrogen-fixing Frankia strains.</title>
        <authorList>
            <person name="Carlos-Shanley C."/>
            <person name="Guerra T."/>
            <person name="Hahn D."/>
        </authorList>
    </citation>
    <scope>NUCLEOTIDE SEQUENCE</scope>
    <source>
        <strain evidence="1">CN6</strain>
    </source>
</reference>
<protein>
    <submittedName>
        <fullName evidence="1">Uncharacterized protein</fullName>
    </submittedName>
</protein>
<dbReference type="AlphaFoldDB" id="A0A937UTD0"/>
<evidence type="ECO:0000313" key="1">
    <source>
        <dbReference type="EMBL" id="MBL7633452.1"/>
    </source>
</evidence>
<sequence length="56" mass="6558">MRNDLSTLERLRSRASSRRVARRERRALETYLAQDSLSPNARQELEVILFRQGVSV</sequence>
<dbReference type="EMBL" id="JAEACQ010000382">
    <property type="protein sequence ID" value="MBL7633452.1"/>
    <property type="molecule type" value="Genomic_DNA"/>
</dbReference>
<accession>A0A937UTD0</accession>
<organism evidence="1 2">
    <name type="scientific">Frankia nepalensis</name>
    <dbReference type="NCBI Taxonomy" id="1836974"/>
    <lineage>
        <taxon>Bacteria</taxon>
        <taxon>Bacillati</taxon>
        <taxon>Actinomycetota</taxon>
        <taxon>Actinomycetes</taxon>
        <taxon>Frankiales</taxon>
        <taxon>Frankiaceae</taxon>
        <taxon>Frankia</taxon>
    </lineage>
</organism>
<name>A0A937UTD0_9ACTN</name>
<dbReference type="Proteomes" id="UP000604475">
    <property type="component" value="Unassembled WGS sequence"/>
</dbReference>
<keyword evidence="2" id="KW-1185">Reference proteome</keyword>
<evidence type="ECO:0000313" key="2">
    <source>
        <dbReference type="Proteomes" id="UP000604475"/>
    </source>
</evidence>
<gene>
    <name evidence="1" type="ORF">I7412_41115</name>
</gene>
<comment type="caution">
    <text evidence="1">The sequence shown here is derived from an EMBL/GenBank/DDBJ whole genome shotgun (WGS) entry which is preliminary data.</text>
</comment>
<proteinExistence type="predicted"/>